<reference evidence="2 3" key="1">
    <citation type="submission" date="2020-08" db="EMBL/GenBank/DDBJ databases">
        <title>Sequencing the genomes of 1000 actinobacteria strains.</title>
        <authorList>
            <person name="Klenk H.-P."/>
        </authorList>
    </citation>
    <scope>NUCLEOTIDE SEQUENCE [LARGE SCALE GENOMIC DNA]</scope>
    <source>
        <strain evidence="2 3">DSM 45584</strain>
    </source>
</reference>
<dbReference type="AlphaFoldDB" id="A0A840QBZ0"/>
<feature type="compositionally biased region" description="Basic and acidic residues" evidence="1">
    <location>
        <begin position="10"/>
        <end position="20"/>
    </location>
</feature>
<evidence type="ECO:0000313" key="3">
    <source>
        <dbReference type="Proteomes" id="UP000584374"/>
    </source>
</evidence>
<dbReference type="RefSeq" id="WP_184733246.1">
    <property type="nucleotide sequence ID" value="NZ_JACHIW010000005.1"/>
</dbReference>
<protein>
    <submittedName>
        <fullName evidence="2">Uncharacterized protein</fullName>
    </submittedName>
</protein>
<accession>A0A840QBZ0</accession>
<comment type="caution">
    <text evidence="2">The sequence shown here is derived from an EMBL/GenBank/DDBJ whole genome shotgun (WGS) entry which is preliminary data.</text>
</comment>
<gene>
    <name evidence="2" type="ORF">BJ970_007663</name>
</gene>
<keyword evidence="3" id="KW-1185">Reference proteome</keyword>
<organism evidence="2 3">
    <name type="scientific">Saccharopolyspora phatthalungensis</name>
    <dbReference type="NCBI Taxonomy" id="664693"/>
    <lineage>
        <taxon>Bacteria</taxon>
        <taxon>Bacillati</taxon>
        <taxon>Actinomycetota</taxon>
        <taxon>Actinomycetes</taxon>
        <taxon>Pseudonocardiales</taxon>
        <taxon>Pseudonocardiaceae</taxon>
        <taxon>Saccharopolyspora</taxon>
    </lineage>
</organism>
<proteinExistence type="predicted"/>
<dbReference type="Proteomes" id="UP000584374">
    <property type="component" value="Unassembled WGS sequence"/>
</dbReference>
<evidence type="ECO:0000313" key="2">
    <source>
        <dbReference type="EMBL" id="MBB5160062.1"/>
    </source>
</evidence>
<dbReference type="EMBL" id="JACHIW010000005">
    <property type="protein sequence ID" value="MBB5160062.1"/>
    <property type="molecule type" value="Genomic_DNA"/>
</dbReference>
<feature type="region of interest" description="Disordered" evidence="1">
    <location>
        <begin position="1"/>
        <end position="23"/>
    </location>
</feature>
<sequence>MRSWAAQTGADRESLDKDSQPDLIGLNPLTALKTVSERPLTGGSGLATLW</sequence>
<evidence type="ECO:0000256" key="1">
    <source>
        <dbReference type="SAM" id="MobiDB-lite"/>
    </source>
</evidence>
<name>A0A840QBZ0_9PSEU</name>